<dbReference type="InterPro" id="IPR039547">
    <property type="entry name" value="Ribosomal_eL19"/>
</dbReference>
<dbReference type="InterPro" id="IPR023638">
    <property type="entry name" value="Ribosomal_eL19_CS"/>
</dbReference>
<dbReference type="InterPro" id="IPR015973">
    <property type="entry name" value="Ribosomal_eL19_dom2"/>
</dbReference>
<evidence type="ECO:0000256" key="2">
    <source>
        <dbReference type="ARBA" id="ARBA00022980"/>
    </source>
</evidence>
<sequence length="156" mass="17926">MVSGLKTQRRLASEILGVGKSRVWIDPSKYKDIKSALTKEDVLNLINKGIIKKRNENFQSRGRSRELRLKKSMGKRKGMGSRKGKAHARSDFDWRYKVRALRAELRSQLEKGNIDKKTFRSLYKKVKGNSFHSVSHLRNYISETVKGKGVNYGEGK</sequence>
<dbReference type="Gene3D" id="1.20.5.560">
    <property type="entry name" value="Single Heli x bin"/>
    <property type="match status" value="1"/>
</dbReference>
<comment type="similarity">
    <text evidence="1 4 5">Belongs to the eukaryotic ribosomal protein eL19 family.</text>
</comment>
<evidence type="ECO:0000256" key="3">
    <source>
        <dbReference type="ARBA" id="ARBA00023274"/>
    </source>
</evidence>
<dbReference type="InterPro" id="IPR015972">
    <property type="entry name" value="Ribosomal_eL19_dom1"/>
</dbReference>
<proteinExistence type="inferred from homology"/>
<accession>A0A8T3UX69</accession>
<protein>
    <recommendedName>
        <fullName evidence="4">Large ribosomal subunit protein eL19</fullName>
    </recommendedName>
</protein>
<evidence type="ECO:0000256" key="4">
    <source>
        <dbReference type="HAMAP-Rule" id="MF_01475"/>
    </source>
</evidence>
<dbReference type="FunFam" id="1.10.1650.10:FF:000001">
    <property type="entry name" value="Ribosomal protein L19"/>
    <property type="match status" value="1"/>
</dbReference>
<dbReference type="HAMAP" id="MF_01475">
    <property type="entry name" value="Ribosomal_eL19"/>
    <property type="match status" value="1"/>
</dbReference>
<keyword evidence="3 4" id="KW-0687">Ribonucleoprotein</keyword>
<keyword evidence="2 4" id="KW-0689">Ribosomal protein</keyword>
<dbReference type="InterPro" id="IPR035970">
    <property type="entry name" value="60S_ribosomal_eL19_sf"/>
</dbReference>
<keyword evidence="4" id="KW-0699">rRNA-binding</keyword>
<dbReference type="AlphaFoldDB" id="A0A8T3UX69"/>
<dbReference type="Proteomes" id="UP000763484">
    <property type="component" value="Unassembled WGS sequence"/>
</dbReference>
<keyword evidence="4" id="KW-0694">RNA-binding</keyword>
<dbReference type="Pfam" id="PF25476">
    <property type="entry name" value="Ribosomal_L19e_C"/>
    <property type="match status" value="1"/>
</dbReference>
<dbReference type="SMART" id="SM01416">
    <property type="entry name" value="Ribosomal_L19e"/>
    <property type="match status" value="1"/>
</dbReference>
<dbReference type="SUPFAM" id="SSF48140">
    <property type="entry name" value="Ribosomal protein L19 (L19e)"/>
    <property type="match status" value="1"/>
</dbReference>
<comment type="caution">
    <text evidence="8">The sequence shown here is derived from an EMBL/GenBank/DDBJ whole genome shotgun (WGS) entry which is preliminary data.</text>
</comment>
<gene>
    <name evidence="4" type="primary">rpl19e</name>
    <name evidence="8" type="ORF">IHE50_01365</name>
</gene>
<dbReference type="GO" id="GO:0006412">
    <property type="term" value="P:translation"/>
    <property type="evidence" value="ECO:0007669"/>
    <property type="project" value="UniProtKB-UniRule"/>
</dbReference>
<reference evidence="8 9" key="1">
    <citation type="submission" date="2020-09" db="EMBL/GenBank/DDBJ databases">
        <title>Genomic characterization of a novel Parvarchaeota family in acid mine drainage sediments.</title>
        <authorList>
            <person name="Luo Z.-H."/>
        </authorList>
    </citation>
    <scope>NUCLEOTIDE SEQUENCE [LARGE SCALE GENOMIC DNA]</scope>
    <source>
        <strain evidence="8">TL1-5_bins.178</strain>
    </source>
</reference>
<evidence type="ECO:0000313" key="9">
    <source>
        <dbReference type="Proteomes" id="UP000763484"/>
    </source>
</evidence>
<evidence type="ECO:0000256" key="1">
    <source>
        <dbReference type="ARBA" id="ARBA00011082"/>
    </source>
</evidence>
<evidence type="ECO:0000256" key="5">
    <source>
        <dbReference type="RuleBase" id="RU000574"/>
    </source>
</evidence>
<dbReference type="PANTHER" id="PTHR10722">
    <property type="entry name" value="60S RIBOSOMAL PROTEIN L19"/>
    <property type="match status" value="1"/>
</dbReference>
<evidence type="ECO:0000259" key="7">
    <source>
        <dbReference type="SMART" id="SM01416"/>
    </source>
</evidence>
<dbReference type="InterPro" id="IPR057260">
    <property type="entry name" value="Ribosomal_L19e_C"/>
</dbReference>
<dbReference type="InterPro" id="IPR015974">
    <property type="entry name" value="Ribosomal_eL19_dom3"/>
</dbReference>
<dbReference type="PROSITE" id="PS00526">
    <property type="entry name" value="RIBOSOMAL_L19E"/>
    <property type="match status" value="1"/>
</dbReference>
<dbReference type="InterPro" id="IPR000196">
    <property type="entry name" value="Ribosomal_eL19_dom"/>
</dbReference>
<feature type="region of interest" description="Disordered" evidence="6">
    <location>
        <begin position="61"/>
        <end position="86"/>
    </location>
</feature>
<dbReference type="GO" id="GO:0003735">
    <property type="term" value="F:structural constituent of ribosome"/>
    <property type="evidence" value="ECO:0007669"/>
    <property type="project" value="InterPro"/>
</dbReference>
<comment type="function">
    <text evidence="4">Binds to the 23S rRNA.</text>
</comment>
<dbReference type="InterPro" id="IPR057259">
    <property type="entry name" value="Ribosomal_L19e"/>
</dbReference>
<feature type="domain" description="Large ribosomal subunit protein eL19" evidence="7">
    <location>
        <begin position="4"/>
        <end position="145"/>
    </location>
</feature>
<comment type="subunit">
    <text evidence="4">Part of the 50S ribosomal subunit.</text>
</comment>
<dbReference type="Pfam" id="PF01280">
    <property type="entry name" value="Ribosomal_L19e"/>
    <property type="match status" value="1"/>
</dbReference>
<name>A0A8T3UX69_9ARCH</name>
<dbReference type="GO" id="GO:0070180">
    <property type="term" value="F:large ribosomal subunit rRNA binding"/>
    <property type="evidence" value="ECO:0007669"/>
    <property type="project" value="UniProtKB-UniRule"/>
</dbReference>
<evidence type="ECO:0000313" key="8">
    <source>
        <dbReference type="EMBL" id="MBE5728047.1"/>
    </source>
</evidence>
<dbReference type="Gene3D" id="1.10.1650.10">
    <property type="match status" value="1"/>
</dbReference>
<evidence type="ECO:0000256" key="6">
    <source>
        <dbReference type="SAM" id="MobiDB-lite"/>
    </source>
</evidence>
<dbReference type="EMBL" id="JADFAQ010000019">
    <property type="protein sequence ID" value="MBE5728047.1"/>
    <property type="molecule type" value="Genomic_DNA"/>
</dbReference>
<dbReference type="GO" id="GO:0022625">
    <property type="term" value="C:cytosolic large ribosomal subunit"/>
    <property type="evidence" value="ECO:0007669"/>
    <property type="project" value="InterPro"/>
</dbReference>
<dbReference type="NCBIfam" id="NF006343">
    <property type="entry name" value="PRK08570.1"/>
    <property type="match status" value="1"/>
</dbReference>
<feature type="compositionally biased region" description="Basic residues" evidence="6">
    <location>
        <begin position="70"/>
        <end position="86"/>
    </location>
</feature>
<organism evidence="8 9">
    <name type="scientific">Candidatus Acidifodinimicrobium mancum</name>
    <dbReference type="NCBI Taxonomy" id="2898728"/>
    <lineage>
        <taxon>Archaea</taxon>
        <taxon>Candidatus Parvarchaeota</taxon>
        <taxon>Candidatus Acidifodinimicrobiaceae</taxon>
        <taxon>Candidatus Acidifodinimicrobium</taxon>
    </lineage>
</organism>
<dbReference type="Gene3D" id="1.10.1200.60">
    <property type="match status" value="1"/>
</dbReference>